<keyword evidence="1" id="KW-0472">Membrane</keyword>
<sequence length="277" mass="32251">MNRYLKLVNFELNRFMKIYLVLIGVTIVSQIIGVIVRANQYLSRANELIYEELMPKEAFLEQYGRMSFELVVQTLWFSGPIALCIATLTIYVLFIWYRDWLGKNTFIYRLLMLPTARINVYLAKATTILLFVLGLVSVQLILFPIESRILQLIVPIDFRLDLSIHEIISTFYHLNILFPNTFIEFLIYYGTGFAAVLVLFTAILFERSFRWKGIFFGLLYGGVSVLVFLSPILIESFILQEFFYPIELFVLEMITGLIVIAGSIWVSAYLLKKRIRV</sequence>
<proteinExistence type="predicted"/>
<feature type="transmembrane region" description="Helical" evidence="1">
    <location>
        <begin position="118"/>
        <end position="142"/>
    </location>
</feature>
<feature type="transmembrane region" description="Helical" evidence="1">
    <location>
        <begin position="214"/>
        <end position="234"/>
    </location>
</feature>
<protein>
    <recommendedName>
        <fullName evidence="4">ABC transporter permease</fullName>
    </recommendedName>
</protein>
<comment type="caution">
    <text evidence="2">The sequence shown here is derived from an EMBL/GenBank/DDBJ whole genome shotgun (WGS) entry which is preliminary data.</text>
</comment>
<feature type="transmembrane region" description="Helical" evidence="1">
    <location>
        <begin position="20"/>
        <end position="38"/>
    </location>
</feature>
<keyword evidence="3" id="KW-1185">Reference proteome</keyword>
<dbReference type="RefSeq" id="WP_377556570.1">
    <property type="nucleotide sequence ID" value="NZ_JBHUHQ010000014.1"/>
</dbReference>
<evidence type="ECO:0008006" key="4">
    <source>
        <dbReference type="Google" id="ProtNLM"/>
    </source>
</evidence>
<evidence type="ECO:0000313" key="3">
    <source>
        <dbReference type="Proteomes" id="UP001597383"/>
    </source>
</evidence>
<dbReference type="EMBL" id="JBHUHQ010000014">
    <property type="protein sequence ID" value="MFD2044255.1"/>
    <property type="molecule type" value="Genomic_DNA"/>
</dbReference>
<feature type="transmembrane region" description="Helical" evidence="1">
    <location>
        <begin position="186"/>
        <end position="205"/>
    </location>
</feature>
<name>A0ABW4W082_9BACI</name>
<keyword evidence="1" id="KW-1133">Transmembrane helix</keyword>
<evidence type="ECO:0000313" key="2">
    <source>
        <dbReference type="EMBL" id="MFD2044255.1"/>
    </source>
</evidence>
<keyword evidence="1" id="KW-0812">Transmembrane</keyword>
<organism evidence="2 3">
    <name type="scientific">Ornithinibacillus salinisoli</name>
    <dbReference type="NCBI Taxonomy" id="1848459"/>
    <lineage>
        <taxon>Bacteria</taxon>
        <taxon>Bacillati</taxon>
        <taxon>Bacillota</taxon>
        <taxon>Bacilli</taxon>
        <taxon>Bacillales</taxon>
        <taxon>Bacillaceae</taxon>
        <taxon>Ornithinibacillus</taxon>
    </lineage>
</organism>
<gene>
    <name evidence="2" type="ORF">ACFSJF_08265</name>
</gene>
<evidence type="ECO:0000256" key="1">
    <source>
        <dbReference type="SAM" id="Phobius"/>
    </source>
</evidence>
<feature type="transmembrane region" description="Helical" evidence="1">
    <location>
        <begin position="75"/>
        <end position="97"/>
    </location>
</feature>
<reference evidence="3" key="1">
    <citation type="journal article" date="2019" name="Int. J. Syst. Evol. Microbiol.">
        <title>The Global Catalogue of Microorganisms (GCM) 10K type strain sequencing project: providing services to taxonomists for standard genome sequencing and annotation.</title>
        <authorList>
            <consortium name="The Broad Institute Genomics Platform"/>
            <consortium name="The Broad Institute Genome Sequencing Center for Infectious Disease"/>
            <person name="Wu L."/>
            <person name="Ma J."/>
        </authorList>
    </citation>
    <scope>NUCLEOTIDE SEQUENCE [LARGE SCALE GENOMIC DNA]</scope>
    <source>
        <strain evidence="3">R28</strain>
    </source>
</reference>
<accession>A0ABW4W082</accession>
<dbReference type="Proteomes" id="UP001597383">
    <property type="component" value="Unassembled WGS sequence"/>
</dbReference>
<feature type="transmembrane region" description="Helical" evidence="1">
    <location>
        <begin position="246"/>
        <end position="271"/>
    </location>
</feature>